<dbReference type="Proteomes" id="UP001176960">
    <property type="component" value="Unassembled WGS sequence"/>
</dbReference>
<evidence type="ECO:0000313" key="1">
    <source>
        <dbReference type="EMBL" id="CAI9120609.1"/>
    </source>
</evidence>
<reference evidence="1" key="1">
    <citation type="submission" date="2023-03" db="EMBL/GenBank/DDBJ databases">
        <authorList>
            <person name="Cleenwerck I."/>
        </authorList>
    </citation>
    <scope>NUCLEOTIDE SEQUENCE</scope>
    <source>
        <strain evidence="1">LMG 32879</strain>
    </source>
</reference>
<name>A0AA35UW61_9PROT</name>
<dbReference type="RefSeq" id="WP_289841276.1">
    <property type="nucleotide sequence ID" value="NZ_CATKSH010000007.1"/>
</dbReference>
<dbReference type="AlphaFoldDB" id="A0AA35UW61"/>
<accession>A0AA35UW61</accession>
<proteinExistence type="predicted"/>
<keyword evidence="2" id="KW-1185">Reference proteome</keyword>
<gene>
    <name evidence="1" type="ORF">LMG32879_001444</name>
</gene>
<comment type="caution">
    <text evidence="1">The sequence shown here is derived from an EMBL/GenBank/DDBJ whole genome shotgun (WGS) entry which is preliminary data.</text>
</comment>
<sequence length="59" mass="6626">MMTNKTEHAAHDLLDKHGAEAETIATREYETALEVQDLKQQGYWLDILDTIKAIKAGKA</sequence>
<organism evidence="1 2">
    <name type="scientific">Brytella acorum</name>
    <dbReference type="NCBI Taxonomy" id="2959299"/>
    <lineage>
        <taxon>Bacteria</taxon>
        <taxon>Pseudomonadati</taxon>
        <taxon>Pseudomonadota</taxon>
        <taxon>Alphaproteobacteria</taxon>
        <taxon>Acetobacterales</taxon>
        <taxon>Acetobacteraceae</taxon>
        <taxon>Brytella</taxon>
    </lineage>
</organism>
<evidence type="ECO:0000313" key="2">
    <source>
        <dbReference type="Proteomes" id="UP001176960"/>
    </source>
</evidence>
<protein>
    <submittedName>
        <fullName evidence="1">Uncharacterized protein</fullName>
    </submittedName>
</protein>
<dbReference type="EMBL" id="CATKSH010000007">
    <property type="protein sequence ID" value="CAI9120609.1"/>
    <property type="molecule type" value="Genomic_DNA"/>
</dbReference>